<name>A0ACB7X7P2_9ERIC</name>
<comment type="caution">
    <text evidence="1">The sequence shown here is derived from an EMBL/GenBank/DDBJ whole genome shotgun (WGS) entry which is preliminary data.</text>
</comment>
<protein>
    <submittedName>
        <fullName evidence="1">Uncharacterized protein</fullName>
    </submittedName>
</protein>
<dbReference type="EMBL" id="CM037156">
    <property type="protein sequence ID" value="KAH7836832.1"/>
    <property type="molecule type" value="Genomic_DNA"/>
</dbReference>
<gene>
    <name evidence="1" type="ORF">Vadar_006200</name>
</gene>
<sequence length="189" mass="20759">MVTNETAMANMQLMFYFQGKRVQKCVETLDVLKVSNARVKHVIVMFATLSEALENKERRSMIRLFSHQLLARRFCRNGTVFIICNRLIFGTFLAPATTSAIFAEELITGKGDAILQGGGFRAEELITGKGDAILQGGGFREFSMKDTHCLFSWTRGCPGNREAMCPSGPKVKVSKVANSTAGGGQNIKV</sequence>
<evidence type="ECO:0000313" key="2">
    <source>
        <dbReference type="Proteomes" id="UP000828048"/>
    </source>
</evidence>
<organism evidence="1 2">
    <name type="scientific">Vaccinium darrowii</name>
    <dbReference type="NCBI Taxonomy" id="229202"/>
    <lineage>
        <taxon>Eukaryota</taxon>
        <taxon>Viridiplantae</taxon>
        <taxon>Streptophyta</taxon>
        <taxon>Embryophyta</taxon>
        <taxon>Tracheophyta</taxon>
        <taxon>Spermatophyta</taxon>
        <taxon>Magnoliopsida</taxon>
        <taxon>eudicotyledons</taxon>
        <taxon>Gunneridae</taxon>
        <taxon>Pentapetalae</taxon>
        <taxon>asterids</taxon>
        <taxon>Ericales</taxon>
        <taxon>Ericaceae</taxon>
        <taxon>Vaccinioideae</taxon>
        <taxon>Vaccinieae</taxon>
        <taxon>Vaccinium</taxon>
    </lineage>
</organism>
<keyword evidence="2" id="KW-1185">Reference proteome</keyword>
<proteinExistence type="predicted"/>
<evidence type="ECO:0000313" key="1">
    <source>
        <dbReference type="EMBL" id="KAH7836832.1"/>
    </source>
</evidence>
<accession>A0ACB7X7P2</accession>
<reference evidence="1 2" key="1">
    <citation type="journal article" date="2021" name="Hortic Res">
        <title>High-quality reference genome and annotation aids understanding of berry development for evergreen blueberry (Vaccinium darrowii).</title>
        <authorList>
            <person name="Yu J."/>
            <person name="Hulse-Kemp A.M."/>
            <person name="Babiker E."/>
            <person name="Staton M."/>
        </authorList>
    </citation>
    <scope>NUCLEOTIDE SEQUENCE [LARGE SCALE GENOMIC DNA]</scope>
    <source>
        <strain evidence="2">cv. NJ 8807/NJ 8810</strain>
        <tissue evidence="1">Young leaf</tissue>
    </source>
</reference>
<dbReference type="Proteomes" id="UP000828048">
    <property type="component" value="Chromosome 6"/>
</dbReference>